<dbReference type="OrthoDB" id="9812205at2"/>
<protein>
    <submittedName>
        <fullName evidence="1">Trm112 family protein</fullName>
    </submittedName>
</protein>
<reference evidence="1 2" key="1">
    <citation type="journal article" date="2016" name="Int. J. Syst. Evol. Microbiol.">
        <title>Arsenicitalea aurantiaca gen. nov., sp. nov., a new member of the family Hyphomicrobiaceae, isolated from high-arsenic sediment.</title>
        <authorList>
            <person name="Mu Y."/>
            <person name="Zhou L."/>
            <person name="Zeng X.C."/>
            <person name="Liu L."/>
            <person name="Pan Y."/>
            <person name="Chen X."/>
            <person name="Wang J."/>
            <person name="Li S."/>
            <person name="Li W.J."/>
            <person name="Wang Y."/>
        </authorList>
    </citation>
    <scope>NUCLEOTIDE SEQUENCE [LARGE SCALE GENOMIC DNA]</scope>
    <source>
        <strain evidence="1 2">42-50</strain>
    </source>
</reference>
<dbReference type="EMBL" id="RZNJ01000004">
    <property type="protein sequence ID" value="RUT30416.1"/>
    <property type="molecule type" value="Genomic_DNA"/>
</dbReference>
<name>A0A433X8M1_9HYPH</name>
<dbReference type="SUPFAM" id="SSF158997">
    <property type="entry name" value="Trm112p-like"/>
    <property type="match status" value="1"/>
</dbReference>
<organism evidence="1 2">
    <name type="scientific">Arsenicitalea aurantiaca</name>
    <dbReference type="NCBI Taxonomy" id="1783274"/>
    <lineage>
        <taxon>Bacteria</taxon>
        <taxon>Pseudomonadati</taxon>
        <taxon>Pseudomonadota</taxon>
        <taxon>Alphaproteobacteria</taxon>
        <taxon>Hyphomicrobiales</taxon>
        <taxon>Devosiaceae</taxon>
        <taxon>Arsenicitalea</taxon>
    </lineage>
</organism>
<evidence type="ECO:0000313" key="2">
    <source>
        <dbReference type="Proteomes" id="UP000281547"/>
    </source>
</evidence>
<dbReference type="InterPro" id="IPR005651">
    <property type="entry name" value="Trm112-like"/>
</dbReference>
<dbReference type="AlphaFoldDB" id="A0A433X8M1"/>
<dbReference type="Proteomes" id="UP000281547">
    <property type="component" value="Unassembled WGS sequence"/>
</dbReference>
<evidence type="ECO:0000313" key="1">
    <source>
        <dbReference type="EMBL" id="RUT30416.1"/>
    </source>
</evidence>
<sequence>MLVCPLTKTRLTLTAGGEELVSTVARLAFPIRRGVPVLSLDEARPLSDEELVAAVPELRGRRD</sequence>
<dbReference type="Gene3D" id="2.20.25.10">
    <property type="match status" value="1"/>
</dbReference>
<dbReference type="Pfam" id="PF03966">
    <property type="entry name" value="Trm112p"/>
    <property type="match status" value="1"/>
</dbReference>
<comment type="caution">
    <text evidence="1">The sequence shown here is derived from an EMBL/GenBank/DDBJ whole genome shotgun (WGS) entry which is preliminary data.</text>
</comment>
<proteinExistence type="predicted"/>
<accession>A0A433X8M1</accession>
<keyword evidence="2" id="KW-1185">Reference proteome</keyword>
<gene>
    <name evidence="1" type="ORF">EMQ25_12365</name>
</gene>